<organism evidence="1">
    <name type="scientific">Pasiphaea japonica whispovirus</name>
    <dbReference type="NCBI Taxonomy" id="2984286"/>
    <lineage>
        <taxon>Viruses</taxon>
        <taxon>Viruses incertae sedis</taxon>
        <taxon>Naldaviricetes</taxon>
        <taxon>Nimaviridae</taxon>
        <taxon>Whispovirus</taxon>
    </lineage>
</organism>
<name>A0A9C7C7H7_9VIRU</name>
<evidence type="ECO:0000313" key="1">
    <source>
        <dbReference type="EMBL" id="BDT63576.1"/>
    </source>
</evidence>
<accession>A0A9C7C7H7</accession>
<reference evidence="1" key="1">
    <citation type="submission" date="2022-10" db="EMBL/GenBank/DDBJ databases">
        <title>Genome sequences of endogenous nimaviruses in decapod crustaceans.</title>
        <authorList>
            <person name="Kawato S."/>
            <person name="Nozaki R."/>
            <person name="Kondo H."/>
            <person name="Hirono I."/>
        </authorList>
    </citation>
    <scope>NUCLEOTIDE SEQUENCE</scope>
    <source>
        <strain evidence="1">Toyama2020</strain>
    </source>
</reference>
<protein>
    <submittedName>
        <fullName evidence="1">Uncharacterized protein</fullName>
    </submittedName>
</protein>
<dbReference type="EMBL" id="LC738885">
    <property type="protein sequence ID" value="BDT63576.1"/>
    <property type="molecule type" value="Genomic_DNA"/>
</dbReference>
<sequence>MQYDIFVNVKHVYGNGKLYKGKFNRLAARKIMGYRQIWKINYLNNGRSNFKHSSCVVCNSKNSKLTSPFHYRICALKARQARGIDVSQTLLPENLYPTVGLYPGFEI</sequence>
<proteinExistence type="predicted"/>